<name>E9H440_DAPPU</name>
<reference evidence="2 3" key="1">
    <citation type="journal article" date="2011" name="Science">
        <title>The ecoresponsive genome of Daphnia pulex.</title>
        <authorList>
            <person name="Colbourne J.K."/>
            <person name="Pfrender M.E."/>
            <person name="Gilbert D."/>
            <person name="Thomas W.K."/>
            <person name="Tucker A."/>
            <person name="Oakley T.H."/>
            <person name="Tokishita S."/>
            <person name="Aerts A."/>
            <person name="Arnold G.J."/>
            <person name="Basu M.K."/>
            <person name="Bauer D.J."/>
            <person name="Caceres C.E."/>
            <person name="Carmel L."/>
            <person name="Casola C."/>
            <person name="Choi J.H."/>
            <person name="Detter J.C."/>
            <person name="Dong Q."/>
            <person name="Dusheyko S."/>
            <person name="Eads B.D."/>
            <person name="Frohlich T."/>
            <person name="Geiler-Samerotte K.A."/>
            <person name="Gerlach D."/>
            <person name="Hatcher P."/>
            <person name="Jogdeo S."/>
            <person name="Krijgsveld J."/>
            <person name="Kriventseva E.V."/>
            <person name="Kultz D."/>
            <person name="Laforsch C."/>
            <person name="Lindquist E."/>
            <person name="Lopez J."/>
            <person name="Manak J.R."/>
            <person name="Muller J."/>
            <person name="Pangilinan J."/>
            <person name="Patwardhan R.P."/>
            <person name="Pitluck S."/>
            <person name="Pritham E.J."/>
            <person name="Rechtsteiner A."/>
            <person name="Rho M."/>
            <person name="Rogozin I.B."/>
            <person name="Sakarya O."/>
            <person name="Salamov A."/>
            <person name="Schaack S."/>
            <person name="Shapiro H."/>
            <person name="Shiga Y."/>
            <person name="Skalitzky C."/>
            <person name="Smith Z."/>
            <person name="Souvorov A."/>
            <person name="Sung W."/>
            <person name="Tang Z."/>
            <person name="Tsuchiya D."/>
            <person name="Tu H."/>
            <person name="Vos H."/>
            <person name="Wang M."/>
            <person name="Wolf Y.I."/>
            <person name="Yamagata H."/>
            <person name="Yamada T."/>
            <person name="Ye Y."/>
            <person name="Shaw J.R."/>
            <person name="Andrews J."/>
            <person name="Crease T.J."/>
            <person name="Tang H."/>
            <person name="Lucas S.M."/>
            <person name="Robertson H.M."/>
            <person name="Bork P."/>
            <person name="Koonin E.V."/>
            <person name="Zdobnov E.M."/>
            <person name="Grigoriev I.V."/>
            <person name="Lynch M."/>
            <person name="Boore J.L."/>
        </authorList>
    </citation>
    <scope>NUCLEOTIDE SEQUENCE [LARGE SCALE GENOMIC DNA]</scope>
</reference>
<dbReference type="Proteomes" id="UP000000305">
    <property type="component" value="Unassembled WGS sequence"/>
</dbReference>
<organism evidence="2 3">
    <name type="scientific">Daphnia pulex</name>
    <name type="common">Water flea</name>
    <dbReference type="NCBI Taxonomy" id="6669"/>
    <lineage>
        <taxon>Eukaryota</taxon>
        <taxon>Metazoa</taxon>
        <taxon>Ecdysozoa</taxon>
        <taxon>Arthropoda</taxon>
        <taxon>Crustacea</taxon>
        <taxon>Branchiopoda</taxon>
        <taxon>Diplostraca</taxon>
        <taxon>Cladocera</taxon>
        <taxon>Anomopoda</taxon>
        <taxon>Daphniidae</taxon>
        <taxon>Daphnia</taxon>
    </lineage>
</organism>
<sequence length="223" mass="25371">MTSRNLKAFSDSTLDSNDENPDASTASQSLSFFYKFNTLLLLKKHLQDIETANSRKEDNIKLLVSNNEILDVMLRRKQEENNISSKIIDGLKIKLRVLELSNTSDTLLLQHMADKMEELKFIFGPLEKNYLLQQEIGLGFSEAIKSEFTELESLLNQSKNHEACKATDHNMGCSWRIAESITSSKNKKVTSKMNGSTEEDELIQEYLAEARSTQNFFELVSSC</sequence>
<gene>
    <name evidence="2" type="ORF">DAPPUDRAFT_325236</name>
</gene>
<evidence type="ECO:0000313" key="2">
    <source>
        <dbReference type="EMBL" id="EFX73499.1"/>
    </source>
</evidence>
<dbReference type="InParanoid" id="E9H440"/>
<protein>
    <submittedName>
        <fullName evidence="2">Uncharacterized protein</fullName>
    </submittedName>
</protein>
<dbReference type="HOGENOM" id="CLU_1241243_0_0_1"/>
<dbReference type="AlphaFoldDB" id="E9H440"/>
<proteinExistence type="predicted"/>
<feature type="compositionally biased region" description="Polar residues" evidence="1">
    <location>
        <begin position="1"/>
        <end position="15"/>
    </location>
</feature>
<dbReference type="KEGG" id="dpx:DAPPUDRAFT_325236"/>
<accession>E9H440</accession>
<evidence type="ECO:0000256" key="1">
    <source>
        <dbReference type="SAM" id="MobiDB-lite"/>
    </source>
</evidence>
<dbReference type="EMBL" id="GL732590">
    <property type="protein sequence ID" value="EFX73499.1"/>
    <property type="molecule type" value="Genomic_DNA"/>
</dbReference>
<feature type="region of interest" description="Disordered" evidence="1">
    <location>
        <begin position="1"/>
        <end position="22"/>
    </location>
</feature>
<keyword evidence="3" id="KW-1185">Reference proteome</keyword>
<evidence type="ECO:0000313" key="3">
    <source>
        <dbReference type="Proteomes" id="UP000000305"/>
    </source>
</evidence>